<dbReference type="OrthoDB" id="5737445at2"/>
<evidence type="ECO:0000313" key="2">
    <source>
        <dbReference type="EMBL" id="AWL12816.1"/>
    </source>
</evidence>
<dbReference type="EMBL" id="CP029347">
    <property type="protein sequence ID" value="AWL12816.1"/>
    <property type="molecule type" value="Genomic_DNA"/>
</dbReference>
<keyword evidence="1" id="KW-0175">Coiled coil</keyword>
<name>A0A2S2E585_9ALTE</name>
<dbReference type="AlphaFoldDB" id="A0A2S2E585"/>
<gene>
    <name evidence="2" type="ORF">HMF8227_02364</name>
</gene>
<dbReference type="KEGG" id="salh:HMF8227_02364"/>
<sequence length="162" mass="18594">MSLLDKVGDLLTGGLGKTIVDGIQAYFPPDMPPEQKARLELAIKEQTLQKTQLLHQAAQEERAEFNQRIRDMEGTASDLKRFGWIGSLLIFLRGCQRPVWGYMTLYMDVMWFSGKWSGMTTQQESAMWIVNLLVLFFLFGERGMKNVMPLINRFLSIKRGQS</sequence>
<dbReference type="Proteomes" id="UP000245728">
    <property type="component" value="Chromosome"/>
</dbReference>
<dbReference type="RefSeq" id="WP_109340359.1">
    <property type="nucleotide sequence ID" value="NZ_CP029347.1"/>
</dbReference>
<evidence type="ECO:0000313" key="3">
    <source>
        <dbReference type="Proteomes" id="UP000245728"/>
    </source>
</evidence>
<evidence type="ECO:0000256" key="1">
    <source>
        <dbReference type="SAM" id="Coils"/>
    </source>
</evidence>
<keyword evidence="3" id="KW-1185">Reference proteome</keyword>
<reference evidence="2 3" key="1">
    <citation type="submission" date="2018-05" db="EMBL/GenBank/DDBJ databases">
        <title>Salinimonas sp. HMF8227 Genome sequencing and assembly.</title>
        <authorList>
            <person name="Kang H."/>
            <person name="Kang J."/>
            <person name="Cha I."/>
            <person name="Kim H."/>
            <person name="Joh K."/>
        </authorList>
    </citation>
    <scope>NUCLEOTIDE SEQUENCE [LARGE SCALE GENOMIC DNA]</scope>
    <source>
        <strain evidence="2 3">HMF8227</strain>
    </source>
</reference>
<accession>A0A2S2E585</accession>
<protein>
    <recommendedName>
        <fullName evidence="4">Holin of 3TMs, for gene-transfer release</fullName>
    </recommendedName>
</protein>
<proteinExistence type="predicted"/>
<feature type="coiled-coil region" evidence="1">
    <location>
        <begin position="41"/>
        <end position="75"/>
    </location>
</feature>
<evidence type="ECO:0008006" key="4">
    <source>
        <dbReference type="Google" id="ProtNLM"/>
    </source>
</evidence>
<organism evidence="2 3">
    <name type="scientific">Saliniradius amylolyticus</name>
    <dbReference type="NCBI Taxonomy" id="2183582"/>
    <lineage>
        <taxon>Bacteria</taxon>
        <taxon>Pseudomonadati</taxon>
        <taxon>Pseudomonadota</taxon>
        <taxon>Gammaproteobacteria</taxon>
        <taxon>Alteromonadales</taxon>
        <taxon>Alteromonadaceae</taxon>
        <taxon>Saliniradius</taxon>
    </lineage>
</organism>